<dbReference type="GO" id="GO:0009847">
    <property type="term" value="P:spore germination"/>
    <property type="evidence" value="ECO:0007669"/>
    <property type="project" value="UniProtKB-UniRule"/>
</dbReference>
<comment type="similarity">
    <text evidence="2 6">Belongs to the GerABKA family.</text>
</comment>
<reference evidence="8 9" key="1">
    <citation type="submission" date="2017-01" db="EMBL/GenBank/DDBJ databases">
        <title>Bacillus phylogenomics.</title>
        <authorList>
            <person name="Dunlap C."/>
        </authorList>
    </citation>
    <scope>NUCLEOTIDE SEQUENCE [LARGE SCALE GENOMIC DNA]</scope>
    <source>
        <strain evidence="8 9">NRRL B-41282</strain>
    </source>
</reference>
<dbReference type="PANTHER" id="PTHR22550:SF9">
    <property type="entry name" value="STAGE V SPORULATION PROTEIN AF"/>
    <property type="match status" value="1"/>
</dbReference>
<sequence length="495" mass="55652">MSAQANEKEKTKVFLDPSKNEAYFKKYVGMGESFDLGVRKVFVLDREVQLYYVNGLCDTQYIIHLLRELVHLNDAEKETGDTEEIVENRLLNQQVSKAKTLDEAVDQVLSGLVAIIVEESDFAFIVDVRSYPGRTPEEPDTEKVVRGARDGFVENIIVNTALIRRRIRDERLRYKMLHIGERSKTDICLCYLEDVADSGLVEVLKKEIENVKIDGLPMSDKSVEEFLVGQGFNPFPLVRFTERADVAASHILEGHVIVIVDTSPSVIITPTTLFHHVQHAEEYRQTPAVGTFLRWVRFFGIFASTFLLPLWLLFVIEPSLLPKNLSYIGLNKDTHIPIIMQIFLADLGVEFLRMAAIHTPTALSTAMGLIAAVLIGDIAIDVGLFSPEVILYVSLSAIGAYTTPSYELSLANKMVKLFMLILVAIFKVEGFVIGLTILTIVMASIRSLRTPYLWPLLPFNGKAFWHVLVRTSVPGGKVRPSIVHPKNRIRQPKNS</sequence>
<evidence type="ECO:0000256" key="6">
    <source>
        <dbReference type="PIRNR" id="PIRNR005690"/>
    </source>
</evidence>
<proteinExistence type="inferred from homology"/>
<evidence type="ECO:0000256" key="4">
    <source>
        <dbReference type="ARBA" id="ARBA00022989"/>
    </source>
</evidence>
<evidence type="ECO:0000256" key="5">
    <source>
        <dbReference type="ARBA" id="ARBA00023136"/>
    </source>
</evidence>
<accession>A0A1R1S2H9</accession>
<dbReference type="OrthoDB" id="9772630at2"/>
<organism evidence="8 9">
    <name type="scientific">Bacillus swezeyi</name>
    <dbReference type="NCBI Taxonomy" id="1925020"/>
    <lineage>
        <taxon>Bacteria</taxon>
        <taxon>Bacillati</taxon>
        <taxon>Bacillota</taxon>
        <taxon>Bacilli</taxon>
        <taxon>Bacillales</taxon>
        <taxon>Bacillaceae</taxon>
        <taxon>Bacillus</taxon>
    </lineage>
</organism>
<keyword evidence="4 7" id="KW-1133">Transmembrane helix</keyword>
<dbReference type="GeneID" id="92790414"/>
<accession>A0A1R1QGE5</accession>
<keyword evidence="3 7" id="KW-0812">Transmembrane</keyword>
<dbReference type="EMBL" id="MTJL01000030">
    <property type="protein sequence ID" value="OMI02911.1"/>
    <property type="molecule type" value="Genomic_DNA"/>
</dbReference>
<feature type="transmembrane region" description="Helical" evidence="7">
    <location>
        <begin position="389"/>
        <end position="406"/>
    </location>
</feature>
<evidence type="ECO:0000313" key="8">
    <source>
        <dbReference type="EMBL" id="OMI02911.1"/>
    </source>
</evidence>
<keyword evidence="9" id="KW-1185">Reference proteome</keyword>
<dbReference type="PIRSF" id="PIRSF005690">
    <property type="entry name" value="GerBA"/>
    <property type="match status" value="1"/>
</dbReference>
<evidence type="ECO:0000256" key="1">
    <source>
        <dbReference type="ARBA" id="ARBA00004141"/>
    </source>
</evidence>
<feature type="transmembrane region" description="Helical" evidence="7">
    <location>
        <begin position="362"/>
        <end position="382"/>
    </location>
</feature>
<feature type="transmembrane region" description="Helical" evidence="7">
    <location>
        <begin position="418"/>
        <end position="443"/>
    </location>
</feature>
<evidence type="ECO:0000256" key="2">
    <source>
        <dbReference type="ARBA" id="ARBA00005278"/>
    </source>
</evidence>
<evidence type="ECO:0000313" key="9">
    <source>
        <dbReference type="Proteomes" id="UP000187367"/>
    </source>
</evidence>
<dbReference type="Proteomes" id="UP000187367">
    <property type="component" value="Unassembled WGS sequence"/>
</dbReference>
<dbReference type="RefSeq" id="WP_076758672.1">
    <property type="nucleotide sequence ID" value="NZ_CP133085.1"/>
</dbReference>
<evidence type="ECO:0000256" key="7">
    <source>
        <dbReference type="SAM" id="Phobius"/>
    </source>
</evidence>
<dbReference type="GO" id="GO:0005886">
    <property type="term" value="C:plasma membrane"/>
    <property type="evidence" value="ECO:0007669"/>
    <property type="project" value="UniProtKB-SubCell"/>
</dbReference>
<protein>
    <submittedName>
        <fullName evidence="8">Spore germination protein</fullName>
    </submittedName>
</protein>
<gene>
    <name evidence="8" type="ORF">BW143_15580</name>
</gene>
<comment type="caution">
    <text evidence="8">The sequence shown here is derived from an EMBL/GenBank/DDBJ whole genome shotgun (WGS) entry which is preliminary data.</text>
</comment>
<dbReference type="InterPro" id="IPR004995">
    <property type="entry name" value="Spore_Ger"/>
</dbReference>
<name>A0A1R1QGE5_9BACI</name>
<dbReference type="AlphaFoldDB" id="A0A1R1QGE5"/>
<evidence type="ECO:0000256" key="3">
    <source>
        <dbReference type="ARBA" id="ARBA00022692"/>
    </source>
</evidence>
<feature type="transmembrane region" description="Helical" evidence="7">
    <location>
        <begin position="295"/>
        <end position="316"/>
    </location>
</feature>
<dbReference type="Pfam" id="PF03323">
    <property type="entry name" value="GerA"/>
    <property type="match status" value="1"/>
</dbReference>
<dbReference type="PANTHER" id="PTHR22550">
    <property type="entry name" value="SPORE GERMINATION PROTEIN"/>
    <property type="match status" value="1"/>
</dbReference>
<dbReference type="InterPro" id="IPR050768">
    <property type="entry name" value="UPF0353/GerABKA_families"/>
</dbReference>
<keyword evidence="5 6" id="KW-0472">Membrane</keyword>
<comment type="subcellular location">
    <subcellularLocation>
        <location evidence="6">Cell membrane</location>
    </subcellularLocation>
    <subcellularLocation>
        <location evidence="1">Membrane</location>
        <topology evidence="1">Multi-pass membrane protein</topology>
    </subcellularLocation>
</comment>